<sequence length="466" mass="50749">MTNWEPDIENRSGPRYLALADALSDDMAAGRLKAGDRLPTHRDLAWRLGVTVGTVSRAYAEAERRGLTSGEVGRGTYVRSMANAAINHVLSNKEQEDEDTVHMNFAFPPPGREENYIPEILTNLAQDPQTASNFGYQPQGGSWRHRIAGARWIEQSGLTSVDPEHVVLTAGAHHGMTVALSAITRPGDRIVTEALTYPGIQAISRVLGLRIEGLAMDAEGIIPDAFEAACRSNDIKALYCVPTCQNPTTKTMSTARREAIAEVAQRYNVAVVEDDVFGRFVEAPPAPISSYLPDLGYYVTSLTKAVAPGLRVGYVAGPRAATDRLTTAIRATCWMASPLTAEIAARWIESGTSEEILANRRREGRARRAIAMEVLSAWDKDCADDSTFMWLHLPDPWRTGDFAAAAAKQGVSVTSAEAFTVGRLETPHAVRVCFGQPTNRHSLRSGLETLNKILRGEAADYYLAVV</sequence>
<name>A0A545TX12_9PROT</name>
<dbReference type="Gene3D" id="3.40.640.10">
    <property type="entry name" value="Type I PLP-dependent aspartate aminotransferase-like (Major domain)"/>
    <property type="match status" value="1"/>
</dbReference>
<evidence type="ECO:0000256" key="2">
    <source>
        <dbReference type="ARBA" id="ARBA00022898"/>
    </source>
</evidence>
<dbReference type="Gene3D" id="3.90.1150.10">
    <property type="entry name" value="Aspartate Aminotransferase, domain 1"/>
    <property type="match status" value="1"/>
</dbReference>
<keyword evidence="5" id="KW-0804">Transcription</keyword>
<dbReference type="RefSeq" id="WP_142895381.1">
    <property type="nucleotide sequence ID" value="NZ_ML660053.1"/>
</dbReference>
<dbReference type="InterPro" id="IPR015421">
    <property type="entry name" value="PyrdxlP-dep_Trfase_major"/>
</dbReference>
<proteinExistence type="inferred from homology"/>
<evidence type="ECO:0000313" key="8">
    <source>
        <dbReference type="Proteomes" id="UP000315252"/>
    </source>
</evidence>
<dbReference type="InterPro" id="IPR036388">
    <property type="entry name" value="WH-like_DNA-bd_sf"/>
</dbReference>
<dbReference type="SUPFAM" id="SSF53383">
    <property type="entry name" value="PLP-dependent transferases"/>
    <property type="match status" value="1"/>
</dbReference>
<dbReference type="OrthoDB" id="9804020at2"/>
<dbReference type="PANTHER" id="PTHR46577:SF1">
    <property type="entry name" value="HTH-TYPE TRANSCRIPTIONAL REGULATORY PROTEIN GABR"/>
    <property type="match status" value="1"/>
</dbReference>
<dbReference type="GO" id="GO:0003700">
    <property type="term" value="F:DNA-binding transcription factor activity"/>
    <property type="evidence" value="ECO:0007669"/>
    <property type="project" value="InterPro"/>
</dbReference>
<feature type="domain" description="HTH gntR-type" evidence="6">
    <location>
        <begin position="13"/>
        <end position="81"/>
    </location>
</feature>
<dbReference type="GO" id="GO:0008483">
    <property type="term" value="F:transaminase activity"/>
    <property type="evidence" value="ECO:0007669"/>
    <property type="project" value="UniProtKB-KW"/>
</dbReference>
<evidence type="ECO:0000256" key="3">
    <source>
        <dbReference type="ARBA" id="ARBA00023015"/>
    </source>
</evidence>
<keyword evidence="8" id="KW-1185">Reference proteome</keyword>
<keyword evidence="3" id="KW-0805">Transcription regulation</keyword>
<dbReference type="InterPro" id="IPR015424">
    <property type="entry name" value="PyrdxlP-dep_Trfase"/>
</dbReference>
<keyword evidence="7" id="KW-0808">Transferase</keyword>
<evidence type="ECO:0000313" key="7">
    <source>
        <dbReference type="EMBL" id="TQV81750.1"/>
    </source>
</evidence>
<dbReference type="SMART" id="SM00345">
    <property type="entry name" value="HTH_GNTR"/>
    <property type="match status" value="1"/>
</dbReference>
<dbReference type="InterPro" id="IPR015422">
    <property type="entry name" value="PyrdxlP-dep_Trfase_small"/>
</dbReference>
<evidence type="ECO:0000256" key="5">
    <source>
        <dbReference type="ARBA" id="ARBA00023163"/>
    </source>
</evidence>
<protein>
    <submittedName>
        <fullName evidence="7">PLP-dependent aminotransferase family protein</fullName>
    </submittedName>
</protein>
<keyword evidence="4" id="KW-0238">DNA-binding</keyword>
<dbReference type="PANTHER" id="PTHR46577">
    <property type="entry name" value="HTH-TYPE TRANSCRIPTIONAL REGULATORY PROTEIN GABR"/>
    <property type="match status" value="1"/>
</dbReference>
<dbReference type="GO" id="GO:0003677">
    <property type="term" value="F:DNA binding"/>
    <property type="evidence" value="ECO:0007669"/>
    <property type="project" value="UniProtKB-KW"/>
</dbReference>
<dbReference type="InterPro" id="IPR051446">
    <property type="entry name" value="HTH_trans_reg/aminotransferase"/>
</dbReference>
<dbReference type="SUPFAM" id="SSF46785">
    <property type="entry name" value="Winged helix' DNA-binding domain"/>
    <property type="match status" value="1"/>
</dbReference>
<dbReference type="Pfam" id="PF00155">
    <property type="entry name" value="Aminotran_1_2"/>
    <property type="match status" value="1"/>
</dbReference>
<organism evidence="7 8">
    <name type="scientific">Denitrobaculum tricleocarpae</name>
    <dbReference type="NCBI Taxonomy" id="2591009"/>
    <lineage>
        <taxon>Bacteria</taxon>
        <taxon>Pseudomonadati</taxon>
        <taxon>Pseudomonadota</taxon>
        <taxon>Alphaproteobacteria</taxon>
        <taxon>Rhodospirillales</taxon>
        <taxon>Rhodospirillaceae</taxon>
        <taxon>Denitrobaculum</taxon>
    </lineage>
</organism>
<dbReference type="GO" id="GO:0030170">
    <property type="term" value="F:pyridoxal phosphate binding"/>
    <property type="evidence" value="ECO:0007669"/>
    <property type="project" value="InterPro"/>
</dbReference>
<keyword evidence="7" id="KW-0032">Aminotransferase</keyword>
<dbReference type="EMBL" id="VHSH01000002">
    <property type="protein sequence ID" value="TQV81750.1"/>
    <property type="molecule type" value="Genomic_DNA"/>
</dbReference>
<dbReference type="Proteomes" id="UP000315252">
    <property type="component" value="Unassembled WGS sequence"/>
</dbReference>
<dbReference type="AlphaFoldDB" id="A0A545TX12"/>
<dbReference type="Pfam" id="PF00392">
    <property type="entry name" value="GntR"/>
    <property type="match status" value="1"/>
</dbReference>
<evidence type="ECO:0000259" key="6">
    <source>
        <dbReference type="PROSITE" id="PS50949"/>
    </source>
</evidence>
<dbReference type="InterPro" id="IPR036390">
    <property type="entry name" value="WH_DNA-bd_sf"/>
</dbReference>
<evidence type="ECO:0000256" key="1">
    <source>
        <dbReference type="ARBA" id="ARBA00005384"/>
    </source>
</evidence>
<accession>A0A545TX12</accession>
<dbReference type="Gene3D" id="1.10.10.10">
    <property type="entry name" value="Winged helix-like DNA-binding domain superfamily/Winged helix DNA-binding domain"/>
    <property type="match status" value="1"/>
</dbReference>
<dbReference type="InterPro" id="IPR004839">
    <property type="entry name" value="Aminotransferase_I/II_large"/>
</dbReference>
<dbReference type="CDD" id="cd07377">
    <property type="entry name" value="WHTH_GntR"/>
    <property type="match status" value="1"/>
</dbReference>
<keyword evidence="2" id="KW-0663">Pyridoxal phosphate</keyword>
<dbReference type="InterPro" id="IPR000524">
    <property type="entry name" value="Tscrpt_reg_HTH_GntR"/>
</dbReference>
<dbReference type="CDD" id="cd00609">
    <property type="entry name" value="AAT_like"/>
    <property type="match status" value="1"/>
</dbReference>
<dbReference type="PROSITE" id="PS50949">
    <property type="entry name" value="HTH_GNTR"/>
    <property type="match status" value="1"/>
</dbReference>
<comment type="caution">
    <text evidence="7">The sequence shown here is derived from an EMBL/GenBank/DDBJ whole genome shotgun (WGS) entry which is preliminary data.</text>
</comment>
<comment type="similarity">
    <text evidence="1">In the C-terminal section; belongs to the class-I pyridoxal-phosphate-dependent aminotransferase family.</text>
</comment>
<reference evidence="7 8" key="1">
    <citation type="submission" date="2019-06" db="EMBL/GenBank/DDBJ databases">
        <title>Whole genome sequence for Rhodospirillaceae sp. R148.</title>
        <authorList>
            <person name="Wang G."/>
        </authorList>
    </citation>
    <scope>NUCLEOTIDE SEQUENCE [LARGE SCALE GENOMIC DNA]</scope>
    <source>
        <strain evidence="7 8">R148</strain>
    </source>
</reference>
<evidence type="ECO:0000256" key="4">
    <source>
        <dbReference type="ARBA" id="ARBA00023125"/>
    </source>
</evidence>
<gene>
    <name evidence="7" type="ORF">FKG95_05755</name>
</gene>